<dbReference type="EMBL" id="JAKPBZ010000109">
    <property type="protein sequence ID" value="MCL2892786.1"/>
    <property type="molecule type" value="Genomic_DNA"/>
</dbReference>
<evidence type="ECO:0000256" key="2">
    <source>
        <dbReference type="ARBA" id="ARBA00023239"/>
    </source>
</evidence>
<proteinExistence type="predicted"/>
<dbReference type="InterPro" id="IPR008397">
    <property type="entry name" value="Alginate_lyase_dom"/>
</dbReference>
<dbReference type="InterPro" id="IPR008929">
    <property type="entry name" value="Chondroitin_lyas"/>
</dbReference>
<evidence type="ECO:0000256" key="3">
    <source>
        <dbReference type="SAM" id="SignalP"/>
    </source>
</evidence>
<keyword evidence="1 3" id="KW-0732">Signal</keyword>
<name>A0ABT0MSI1_9GAMM</name>
<dbReference type="Proteomes" id="UP001203069">
    <property type="component" value="Unassembled WGS sequence"/>
</dbReference>
<gene>
    <name evidence="5" type="ORF">MFP26_08785</name>
</gene>
<evidence type="ECO:0000313" key="6">
    <source>
        <dbReference type="Proteomes" id="UP001203069"/>
    </source>
</evidence>
<keyword evidence="2 5" id="KW-0456">Lyase</keyword>
<dbReference type="SUPFAM" id="SSF48230">
    <property type="entry name" value="Chondroitin AC/alginate lyase"/>
    <property type="match status" value="1"/>
</dbReference>
<feature type="signal peptide" evidence="3">
    <location>
        <begin position="1"/>
        <end position="22"/>
    </location>
</feature>
<accession>A0ABT0MSI1</accession>
<organism evidence="5 6">
    <name type="scientific">Brenneria tiliae</name>
    <dbReference type="NCBI Taxonomy" id="2914984"/>
    <lineage>
        <taxon>Bacteria</taxon>
        <taxon>Pseudomonadati</taxon>
        <taxon>Pseudomonadota</taxon>
        <taxon>Gammaproteobacteria</taxon>
        <taxon>Enterobacterales</taxon>
        <taxon>Pectobacteriaceae</taxon>
        <taxon>Brenneria</taxon>
    </lineage>
</organism>
<evidence type="ECO:0000259" key="4">
    <source>
        <dbReference type="Pfam" id="PF05426"/>
    </source>
</evidence>
<feature type="chain" id="PRO_5045720142" evidence="3">
    <location>
        <begin position="23"/>
        <end position="428"/>
    </location>
</feature>
<sequence length="428" mass="48211">MRLSYLPVFALLWWASAPTISAADETDPPYAFLQPSRLASVKQQLRQNTERPQTRLAYDQLLAEADRALDAPNPSVTRKTATPPSGSRHDYLSLGAYWWPDPHQADGLPWVRRDGQINPASKDESTDGVRLATFTSRVQALTLAWYFSGRQQYADKAIAMIRTWFIDPATRMNPNLNYAQGIPGIATGRGAGVLDGRYFSTRIVDSLIMLRKAPGWTTRDEQHMRRWMSEYLHWLQTSQPGRKEAAAKNNHGSWYAVQTAGIAWYVGETEVVKSMAALLRRKLDHQLMPNGSQPEELARTRSFHYSYFNLQAITDMAVLAARVGENLWQYQTPQGSSLPQALDFMAPYLDEHKAWPHKTLDRRSSRLIPLMLQADQALKTPRYRARIEQAGFSALLSGAKEAGRGKGRPVVSVETRRALWLLSSAAGE</sequence>
<dbReference type="Gene3D" id="1.50.10.100">
    <property type="entry name" value="Chondroitin AC/alginate lyase"/>
    <property type="match status" value="1"/>
</dbReference>
<dbReference type="GO" id="GO:0016829">
    <property type="term" value="F:lyase activity"/>
    <property type="evidence" value="ECO:0007669"/>
    <property type="project" value="UniProtKB-KW"/>
</dbReference>
<dbReference type="Pfam" id="PF05426">
    <property type="entry name" value="Alginate_lyase"/>
    <property type="match status" value="1"/>
</dbReference>
<evidence type="ECO:0000313" key="5">
    <source>
        <dbReference type="EMBL" id="MCL2892786.1"/>
    </source>
</evidence>
<keyword evidence="6" id="KW-1185">Reference proteome</keyword>
<reference evidence="5 6" key="1">
    <citation type="submission" date="2022-02" db="EMBL/GenBank/DDBJ databases">
        <title>Description of Brenneria tiliae sp. nov. isolated from symptomatic Tilia x moltkei and Tilia x europaea trees in the UK.</title>
        <authorList>
            <person name="Kile H."/>
        </authorList>
    </citation>
    <scope>NUCLEOTIDE SEQUENCE [LARGE SCALE GENOMIC DNA]</scope>
    <source>
        <strain evidence="5 6">MC1SB4.1</strain>
    </source>
</reference>
<feature type="domain" description="Alginate lyase" evidence="4">
    <location>
        <begin position="75"/>
        <end position="355"/>
    </location>
</feature>
<protein>
    <submittedName>
        <fullName evidence="5">Alginate lyase family protein</fullName>
    </submittedName>
</protein>
<evidence type="ECO:0000256" key="1">
    <source>
        <dbReference type="ARBA" id="ARBA00022729"/>
    </source>
</evidence>
<comment type="caution">
    <text evidence="5">The sequence shown here is derived from an EMBL/GenBank/DDBJ whole genome shotgun (WGS) entry which is preliminary data.</text>
</comment>
<dbReference type="RefSeq" id="WP_249244396.1">
    <property type="nucleotide sequence ID" value="NZ_JAKPBZ010000109.1"/>
</dbReference>